<evidence type="ECO:0000313" key="1">
    <source>
        <dbReference type="EMBL" id="EGV06714.1"/>
    </source>
</evidence>
<accession>F9PAE9</accession>
<protein>
    <submittedName>
        <fullName evidence="1">Uncharacterized protein</fullName>
    </submittedName>
</protein>
<organism evidence="1 2">
    <name type="scientific">Streptococcus constellatus subsp. pharyngis SK1060 = CCUG 46377</name>
    <dbReference type="NCBI Taxonomy" id="1035184"/>
    <lineage>
        <taxon>Bacteria</taxon>
        <taxon>Bacillati</taxon>
        <taxon>Bacillota</taxon>
        <taxon>Bacilli</taxon>
        <taxon>Lactobacillales</taxon>
        <taxon>Streptococcaceae</taxon>
        <taxon>Streptococcus</taxon>
        <taxon>Streptococcus anginosus group</taxon>
    </lineage>
</organism>
<sequence length="37" mass="4387">MNATGSVWVMSWTLFFRLSDHLLITKENETAKRKVIY</sequence>
<proteinExistence type="predicted"/>
<dbReference type="AlphaFoldDB" id="F9PAE9"/>
<dbReference type="EMBL" id="AFUP01000009">
    <property type="protein sequence ID" value="EGV06714.1"/>
    <property type="molecule type" value="Genomic_DNA"/>
</dbReference>
<name>F9PAE9_STRCV</name>
<reference evidence="1 2" key="1">
    <citation type="submission" date="2011-06" db="EMBL/GenBank/DDBJ databases">
        <authorList>
            <person name="Harkins D.M."/>
            <person name="Madupu R."/>
            <person name="Durkin A.S."/>
            <person name="Torralba M."/>
            <person name="Methe B."/>
            <person name="Sutton G.G."/>
            <person name="Nelson K.E."/>
        </authorList>
    </citation>
    <scope>NUCLEOTIDE SEQUENCE [LARGE SCALE GENOMIC DNA]</scope>
    <source>
        <strain evidence="1 2">SK1060</strain>
    </source>
</reference>
<evidence type="ECO:0000313" key="2">
    <source>
        <dbReference type="Proteomes" id="UP000003287"/>
    </source>
</evidence>
<dbReference type="Proteomes" id="UP000003287">
    <property type="component" value="Unassembled WGS sequence"/>
</dbReference>
<gene>
    <name evidence="1" type="ORF">HMPREF1042_2206</name>
</gene>